<dbReference type="AlphaFoldDB" id="A0A8S1KBL6"/>
<dbReference type="EMBL" id="CAJJDN010000007">
    <property type="protein sequence ID" value="CAD8053190.1"/>
    <property type="molecule type" value="Genomic_DNA"/>
</dbReference>
<name>A0A8S1KBL6_9CILI</name>
<keyword evidence="2" id="KW-1185">Reference proteome</keyword>
<evidence type="ECO:0000313" key="2">
    <source>
        <dbReference type="Proteomes" id="UP000692954"/>
    </source>
</evidence>
<gene>
    <name evidence="1" type="ORF">PSON_ATCC_30995.1.T0070214</name>
</gene>
<accession>A0A8S1KBL6</accession>
<protein>
    <submittedName>
        <fullName evidence="1">Uncharacterized protein</fullName>
    </submittedName>
</protein>
<organism evidence="1 2">
    <name type="scientific">Paramecium sonneborni</name>
    <dbReference type="NCBI Taxonomy" id="65129"/>
    <lineage>
        <taxon>Eukaryota</taxon>
        <taxon>Sar</taxon>
        <taxon>Alveolata</taxon>
        <taxon>Ciliophora</taxon>
        <taxon>Intramacronucleata</taxon>
        <taxon>Oligohymenophorea</taxon>
        <taxon>Peniculida</taxon>
        <taxon>Parameciidae</taxon>
        <taxon>Paramecium</taxon>
    </lineage>
</organism>
<evidence type="ECO:0000313" key="1">
    <source>
        <dbReference type="EMBL" id="CAD8053190.1"/>
    </source>
</evidence>
<proteinExistence type="predicted"/>
<dbReference type="Proteomes" id="UP000692954">
    <property type="component" value="Unassembled WGS sequence"/>
</dbReference>
<comment type="caution">
    <text evidence="1">The sequence shown here is derived from an EMBL/GenBank/DDBJ whole genome shotgun (WGS) entry which is preliminary data.</text>
</comment>
<sequence length="43" mass="4946">MDNKKIDIHLVGANVVPQVEQCRIESNQVPRVVRFQVIKLAFL</sequence>
<reference evidence="1" key="1">
    <citation type="submission" date="2021-01" db="EMBL/GenBank/DDBJ databases">
        <authorList>
            <consortium name="Genoscope - CEA"/>
            <person name="William W."/>
        </authorList>
    </citation>
    <scope>NUCLEOTIDE SEQUENCE</scope>
</reference>